<dbReference type="InterPro" id="IPR023809">
    <property type="entry name" value="Thiopep_bacteriocin_synth_dom"/>
</dbReference>
<dbReference type="Pfam" id="PF14028">
    <property type="entry name" value="Lant_dehydr_C"/>
    <property type="match status" value="1"/>
</dbReference>
<sequence>MDSPVWQQVNISFPDWNSAEQTALTHLAPILFAAEDASAIASWFHIRKRPCWRLRYLPSTDTAPQIRRELDALTAAGHITGWTPIVYEPEIHAFGGPEAMETAHRFFHLDSRGLLTHLRDEGQPAGGHRREISLLLCSTLMRAAGLDWYEQGDVWARVAAHRPLSVGQRSTARQSAAVQRLLTVDTDDQIRENALLARTREWARAYTTSGHELSDLTTAGALHRGLRDVLAHHVVFAWNRLGLPYATQAALAATARNVVFGPDLTAHDGVAVTSAGVPDPAQPRR</sequence>
<dbReference type="NCBIfam" id="TIGR03891">
    <property type="entry name" value="thiopep_ocin"/>
    <property type="match status" value="1"/>
</dbReference>
<comment type="caution">
    <text evidence="2">The sequence shown here is derived from an EMBL/GenBank/DDBJ whole genome shotgun (WGS) entry which is preliminary data.</text>
</comment>
<accession>A0ABW0AGA2</accession>
<dbReference type="Proteomes" id="UP001596160">
    <property type="component" value="Unassembled WGS sequence"/>
</dbReference>
<organism evidence="2 3">
    <name type="scientific">Streptomyces amakusaensis</name>
    <dbReference type="NCBI Taxonomy" id="67271"/>
    <lineage>
        <taxon>Bacteria</taxon>
        <taxon>Bacillati</taxon>
        <taxon>Actinomycetota</taxon>
        <taxon>Actinomycetes</taxon>
        <taxon>Kitasatosporales</taxon>
        <taxon>Streptomycetaceae</taxon>
        <taxon>Streptomyces</taxon>
    </lineage>
</organism>
<name>A0ABW0AGA2_9ACTN</name>
<evidence type="ECO:0000313" key="3">
    <source>
        <dbReference type="Proteomes" id="UP001596160"/>
    </source>
</evidence>
<protein>
    <submittedName>
        <fullName evidence="2">Thiopeptide-type bacteriocin biosynthesis protein</fullName>
    </submittedName>
</protein>
<proteinExistence type="predicted"/>
<reference evidence="3" key="1">
    <citation type="journal article" date="2019" name="Int. J. Syst. Evol. Microbiol.">
        <title>The Global Catalogue of Microorganisms (GCM) 10K type strain sequencing project: providing services to taxonomists for standard genome sequencing and annotation.</title>
        <authorList>
            <consortium name="The Broad Institute Genomics Platform"/>
            <consortium name="The Broad Institute Genome Sequencing Center for Infectious Disease"/>
            <person name="Wu L."/>
            <person name="Ma J."/>
        </authorList>
    </citation>
    <scope>NUCLEOTIDE SEQUENCE [LARGE SCALE GENOMIC DNA]</scope>
    <source>
        <strain evidence="3">PCU 266</strain>
    </source>
</reference>
<evidence type="ECO:0000259" key="1">
    <source>
        <dbReference type="Pfam" id="PF14028"/>
    </source>
</evidence>
<dbReference type="EMBL" id="JBHSKP010000001">
    <property type="protein sequence ID" value="MFC5150779.1"/>
    <property type="molecule type" value="Genomic_DNA"/>
</dbReference>
<evidence type="ECO:0000313" key="2">
    <source>
        <dbReference type="EMBL" id="MFC5150779.1"/>
    </source>
</evidence>
<gene>
    <name evidence="2" type="ORF">ACFPRH_03400</name>
</gene>
<dbReference type="RefSeq" id="WP_344477174.1">
    <property type="nucleotide sequence ID" value="NZ_BAAASB010000007.1"/>
</dbReference>
<feature type="domain" description="Thiopeptide-type bacteriocin biosynthesis" evidence="1">
    <location>
        <begin position="6"/>
        <end position="258"/>
    </location>
</feature>
<keyword evidence="3" id="KW-1185">Reference proteome</keyword>